<proteinExistence type="predicted"/>
<dbReference type="PROSITE" id="PS51272">
    <property type="entry name" value="SLH"/>
    <property type="match status" value="3"/>
</dbReference>
<keyword evidence="1" id="KW-0677">Repeat</keyword>
<feature type="domain" description="SLH" evidence="3">
    <location>
        <begin position="150"/>
        <end position="211"/>
    </location>
</feature>
<sequence length="252" mass="27485">MKIMQKFRVLAMAAFVLTILGQSALAESGYNDIEKHWNKENITKWQSNNTILGYEDGSFKPDNAVTRAEFSVILNRVFQLPAATTSLGDFIDISAKSWYANAVGQMKEAGIINGYEDGTFQPNKYITRQEACMLLSRAFEISGADTNVLASYTDKSEVDQWARSAVAGLVQEGYLQGSNNTIKAKNNITRAELVALIENMAGNVWNSSQAADVVEGNLVINSDAAVLNDVTIKGDLFLTQGIGQGQVDLNNV</sequence>
<dbReference type="PANTHER" id="PTHR43308:SF5">
    <property type="entry name" value="S-LAYER PROTEIN _ PEPTIDOGLYCAN ENDO-BETA-N-ACETYLGLUCOSAMINIDASE"/>
    <property type="match status" value="1"/>
</dbReference>
<dbReference type="InterPro" id="IPR001119">
    <property type="entry name" value="SLH_dom"/>
</dbReference>
<evidence type="ECO:0000259" key="3">
    <source>
        <dbReference type="PROSITE" id="PS51272"/>
    </source>
</evidence>
<dbReference type="InterPro" id="IPR051465">
    <property type="entry name" value="Cell_Envelope_Struct_Comp"/>
</dbReference>
<evidence type="ECO:0000313" key="5">
    <source>
        <dbReference type="Proteomes" id="UP000466848"/>
    </source>
</evidence>
<name>A0A858BTU0_9FIRM</name>
<evidence type="ECO:0000256" key="2">
    <source>
        <dbReference type="SAM" id="SignalP"/>
    </source>
</evidence>
<evidence type="ECO:0000256" key="1">
    <source>
        <dbReference type="ARBA" id="ARBA00022737"/>
    </source>
</evidence>
<protein>
    <submittedName>
        <fullName evidence="4">S-layer homology domain-containing protein</fullName>
    </submittedName>
</protein>
<dbReference type="KEGG" id="abut:Ami103574_05240"/>
<feature type="domain" description="SLH" evidence="3">
    <location>
        <begin position="86"/>
        <end position="149"/>
    </location>
</feature>
<feature type="domain" description="SLH" evidence="3">
    <location>
        <begin position="25"/>
        <end position="85"/>
    </location>
</feature>
<keyword evidence="5" id="KW-1185">Reference proteome</keyword>
<reference evidence="4 5" key="1">
    <citation type="submission" date="2020-02" db="EMBL/GenBank/DDBJ databases">
        <authorList>
            <person name="Kim Y.B."/>
            <person name="Roh S.W."/>
        </authorList>
    </citation>
    <scope>NUCLEOTIDE SEQUENCE [LARGE SCALE GENOMIC DNA]</scope>
    <source>
        <strain evidence="4 5">DSM 103574</strain>
    </source>
</reference>
<organism evidence="4 5">
    <name type="scientific">Aminipila butyrica</name>
    <dbReference type="NCBI Taxonomy" id="433296"/>
    <lineage>
        <taxon>Bacteria</taxon>
        <taxon>Bacillati</taxon>
        <taxon>Bacillota</taxon>
        <taxon>Clostridia</taxon>
        <taxon>Peptostreptococcales</taxon>
        <taxon>Anaerovoracaceae</taxon>
        <taxon>Aminipila</taxon>
    </lineage>
</organism>
<dbReference type="RefSeq" id="WP_163065625.1">
    <property type="nucleotide sequence ID" value="NZ_CP048649.1"/>
</dbReference>
<gene>
    <name evidence="4" type="ORF">Ami103574_05240</name>
</gene>
<dbReference type="PANTHER" id="PTHR43308">
    <property type="entry name" value="OUTER MEMBRANE PROTEIN ALPHA-RELATED"/>
    <property type="match status" value="1"/>
</dbReference>
<feature type="chain" id="PRO_5032685826" evidence="2">
    <location>
        <begin position="27"/>
        <end position="252"/>
    </location>
</feature>
<dbReference type="Proteomes" id="UP000466848">
    <property type="component" value="Chromosome"/>
</dbReference>
<evidence type="ECO:0000313" key="4">
    <source>
        <dbReference type="EMBL" id="QIB68762.1"/>
    </source>
</evidence>
<dbReference type="EMBL" id="CP048649">
    <property type="protein sequence ID" value="QIB68762.1"/>
    <property type="molecule type" value="Genomic_DNA"/>
</dbReference>
<feature type="signal peptide" evidence="2">
    <location>
        <begin position="1"/>
        <end position="26"/>
    </location>
</feature>
<dbReference type="Pfam" id="PF00395">
    <property type="entry name" value="SLH"/>
    <property type="match status" value="3"/>
</dbReference>
<keyword evidence="2" id="KW-0732">Signal</keyword>
<dbReference type="AlphaFoldDB" id="A0A858BTU0"/>
<accession>A0A858BTU0</accession>